<feature type="region of interest" description="Disordered" evidence="1">
    <location>
        <begin position="34"/>
        <end position="75"/>
    </location>
</feature>
<evidence type="ECO:0000256" key="1">
    <source>
        <dbReference type="SAM" id="MobiDB-lite"/>
    </source>
</evidence>
<evidence type="ECO:0000313" key="2">
    <source>
        <dbReference type="WBParaSite" id="ECPE_0001289001-mRNA-1"/>
    </source>
</evidence>
<sequence length="75" mass="8356">LSAILSKWRRITADKPWGEVQRLVADEILRLESGQIPPTVRTSRAPRHRSTMTPGSGTEQPPSNARESVHRSDAL</sequence>
<proteinExistence type="predicted"/>
<dbReference type="WBParaSite" id="ECPE_0001289001-mRNA-1">
    <property type="protein sequence ID" value="ECPE_0001289001-mRNA-1"/>
    <property type="gene ID" value="ECPE_0001289001"/>
</dbReference>
<name>A0A183B0W8_9TREM</name>
<accession>A0A183B0W8</accession>
<protein>
    <submittedName>
        <fullName evidence="2">IS256 family transposase</fullName>
    </submittedName>
</protein>
<reference evidence="2" key="1">
    <citation type="submission" date="2016-06" db="UniProtKB">
        <authorList>
            <consortium name="WormBaseParasite"/>
        </authorList>
    </citation>
    <scope>IDENTIFICATION</scope>
</reference>
<organism evidence="2">
    <name type="scientific">Echinostoma caproni</name>
    <dbReference type="NCBI Taxonomy" id="27848"/>
    <lineage>
        <taxon>Eukaryota</taxon>
        <taxon>Metazoa</taxon>
        <taxon>Spiralia</taxon>
        <taxon>Lophotrochozoa</taxon>
        <taxon>Platyhelminthes</taxon>
        <taxon>Trematoda</taxon>
        <taxon>Digenea</taxon>
        <taxon>Plagiorchiida</taxon>
        <taxon>Echinostomata</taxon>
        <taxon>Echinostomatoidea</taxon>
        <taxon>Echinostomatidae</taxon>
        <taxon>Echinostoma</taxon>
    </lineage>
</organism>
<dbReference type="AlphaFoldDB" id="A0A183B0W8"/>
<feature type="compositionally biased region" description="Polar residues" evidence="1">
    <location>
        <begin position="51"/>
        <end position="66"/>
    </location>
</feature>